<comment type="caution">
    <text evidence="1">The sequence shown here is derived from an EMBL/GenBank/DDBJ whole genome shotgun (WGS) entry which is preliminary data.</text>
</comment>
<sequence>MLTQPVAIKIIMSVAGIKWTGSYSHFGKSQNVPRIEDKRSIPCQLGDDNQAPKVGGGSPLRASVCFVGLSGEQEILSRKYSQSYLNEVFSRVRVREVKRKLNLQARLVKFFFATL</sequence>
<dbReference type="EMBL" id="MIJY01000002">
    <property type="protein sequence ID" value="OEG19995.1"/>
    <property type="molecule type" value="Genomic_DNA"/>
</dbReference>
<gene>
    <name evidence="1" type="ORF">BCR25_14495</name>
</gene>
<accession>A0A1E5H577</accession>
<dbReference type="AlphaFoldDB" id="A0A1E5H577"/>
<evidence type="ECO:0000313" key="1">
    <source>
        <dbReference type="EMBL" id="OEG19995.1"/>
    </source>
</evidence>
<reference evidence="2" key="1">
    <citation type="submission" date="2016-09" db="EMBL/GenBank/DDBJ databases">
        <authorList>
            <person name="Gulvik C.A."/>
        </authorList>
    </citation>
    <scope>NUCLEOTIDE SEQUENCE [LARGE SCALE GENOMIC DNA]</scope>
    <source>
        <strain evidence="2">LMG 8895</strain>
    </source>
</reference>
<evidence type="ECO:0000313" key="2">
    <source>
        <dbReference type="Proteomes" id="UP000095094"/>
    </source>
</evidence>
<proteinExistence type="predicted"/>
<keyword evidence="2" id="KW-1185">Reference proteome</keyword>
<dbReference type="Proteomes" id="UP000095094">
    <property type="component" value="Unassembled WGS sequence"/>
</dbReference>
<protein>
    <submittedName>
        <fullName evidence="1">Uncharacterized protein</fullName>
    </submittedName>
</protein>
<name>A0A1E5H577_9ENTE</name>
<organism evidence="1 2">
    <name type="scientific">Enterococcus termitis</name>
    <dbReference type="NCBI Taxonomy" id="332950"/>
    <lineage>
        <taxon>Bacteria</taxon>
        <taxon>Bacillati</taxon>
        <taxon>Bacillota</taxon>
        <taxon>Bacilli</taxon>
        <taxon>Lactobacillales</taxon>
        <taxon>Enterococcaceae</taxon>
        <taxon>Enterococcus</taxon>
    </lineage>
</organism>